<organism evidence="9 10">
    <name type="scientific">Filibacter tadaridae</name>
    <dbReference type="NCBI Taxonomy" id="2483811"/>
    <lineage>
        <taxon>Bacteria</taxon>
        <taxon>Bacillati</taxon>
        <taxon>Bacillota</taxon>
        <taxon>Bacilli</taxon>
        <taxon>Bacillales</taxon>
        <taxon>Caryophanaceae</taxon>
        <taxon>Filibacter</taxon>
    </lineage>
</organism>
<dbReference type="OrthoDB" id="9766487at2"/>
<keyword evidence="3 6" id="KW-0378">Hydrolase</keyword>
<evidence type="ECO:0000256" key="1">
    <source>
        <dbReference type="ARBA" id="ARBA00022670"/>
    </source>
</evidence>
<evidence type="ECO:0000259" key="7">
    <source>
        <dbReference type="Pfam" id="PF01432"/>
    </source>
</evidence>
<keyword evidence="10" id="KW-1185">Reference proteome</keyword>
<comment type="function">
    <text evidence="6">Has oligopeptidase activity and degrades a variety of small bioactive peptides.</text>
</comment>
<dbReference type="EC" id="3.4.24.-" evidence="6"/>
<gene>
    <name evidence="9" type="primary">pepF1_2</name>
    <name evidence="9" type="ORF">FILTAD_01611</name>
</gene>
<comment type="cofactor">
    <cofactor evidence="6">
        <name>Zn(2+)</name>
        <dbReference type="ChEBI" id="CHEBI:29105"/>
    </cofactor>
    <text evidence="6">Binds 1 zinc ion.</text>
</comment>
<accession>A0A3P5XFX8</accession>
<evidence type="ECO:0000256" key="4">
    <source>
        <dbReference type="ARBA" id="ARBA00022833"/>
    </source>
</evidence>
<dbReference type="InterPro" id="IPR004438">
    <property type="entry name" value="Peptidase_M3B"/>
</dbReference>
<feature type="domain" description="Peptidase M3A/M3B catalytic" evidence="7">
    <location>
        <begin position="210"/>
        <end position="590"/>
    </location>
</feature>
<evidence type="ECO:0000313" key="10">
    <source>
        <dbReference type="Proteomes" id="UP000270468"/>
    </source>
</evidence>
<evidence type="ECO:0000256" key="3">
    <source>
        <dbReference type="ARBA" id="ARBA00022801"/>
    </source>
</evidence>
<dbReference type="PANTHER" id="PTHR11804:SF84">
    <property type="entry name" value="SACCHAROLYSIN"/>
    <property type="match status" value="1"/>
</dbReference>
<dbReference type="Proteomes" id="UP000270468">
    <property type="component" value="Unassembled WGS sequence"/>
</dbReference>
<evidence type="ECO:0000256" key="6">
    <source>
        <dbReference type="RuleBase" id="RU368091"/>
    </source>
</evidence>
<dbReference type="Gene3D" id="1.20.140.70">
    <property type="entry name" value="Oligopeptidase f, N-terminal domain"/>
    <property type="match status" value="1"/>
</dbReference>
<keyword evidence="5 6" id="KW-0482">Metalloprotease</keyword>
<proteinExistence type="inferred from homology"/>
<dbReference type="EMBL" id="UXAV01000039">
    <property type="protein sequence ID" value="VDC27498.1"/>
    <property type="molecule type" value="Genomic_DNA"/>
</dbReference>
<evidence type="ECO:0000313" key="9">
    <source>
        <dbReference type="EMBL" id="VDC27498.1"/>
    </source>
</evidence>
<name>A0A3P5XFX8_9BACL</name>
<evidence type="ECO:0000256" key="2">
    <source>
        <dbReference type="ARBA" id="ARBA00022723"/>
    </source>
</evidence>
<dbReference type="GO" id="GO:0006508">
    <property type="term" value="P:proteolysis"/>
    <property type="evidence" value="ECO:0007669"/>
    <property type="project" value="UniProtKB-KW"/>
</dbReference>
<dbReference type="GO" id="GO:0004222">
    <property type="term" value="F:metalloendopeptidase activity"/>
    <property type="evidence" value="ECO:0007669"/>
    <property type="project" value="UniProtKB-UniRule"/>
</dbReference>
<dbReference type="GO" id="GO:0006518">
    <property type="term" value="P:peptide metabolic process"/>
    <property type="evidence" value="ECO:0007669"/>
    <property type="project" value="TreeGrafter"/>
</dbReference>
<dbReference type="NCBIfam" id="TIGR00181">
    <property type="entry name" value="pepF"/>
    <property type="match status" value="1"/>
</dbReference>
<dbReference type="GO" id="GO:0046872">
    <property type="term" value="F:metal ion binding"/>
    <property type="evidence" value="ECO:0007669"/>
    <property type="project" value="UniProtKB-UniRule"/>
</dbReference>
<dbReference type="SUPFAM" id="SSF55486">
    <property type="entry name" value="Metalloproteases ('zincins'), catalytic domain"/>
    <property type="match status" value="1"/>
</dbReference>
<dbReference type="InterPro" id="IPR013647">
    <property type="entry name" value="OligopepF_N_dom"/>
</dbReference>
<dbReference type="InterPro" id="IPR001567">
    <property type="entry name" value="Pept_M3A_M3B_dom"/>
</dbReference>
<dbReference type="Pfam" id="PF01432">
    <property type="entry name" value="Peptidase_M3"/>
    <property type="match status" value="1"/>
</dbReference>
<keyword evidence="2 6" id="KW-0479">Metal-binding</keyword>
<dbReference type="AlphaFoldDB" id="A0A3P5XFX8"/>
<dbReference type="Pfam" id="PF08439">
    <property type="entry name" value="Peptidase_M3_N"/>
    <property type="match status" value="1"/>
</dbReference>
<evidence type="ECO:0000259" key="8">
    <source>
        <dbReference type="Pfam" id="PF08439"/>
    </source>
</evidence>
<protein>
    <recommendedName>
        <fullName evidence="6">Oligopeptidase F</fullName>
        <ecNumber evidence="6">3.4.24.-</ecNumber>
    </recommendedName>
</protein>
<evidence type="ECO:0000256" key="5">
    <source>
        <dbReference type="ARBA" id="ARBA00023049"/>
    </source>
</evidence>
<reference evidence="9 10" key="1">
    <citation type="submission" date="2018-11" db="EMBL/GenBank/DDBJ databases">
        <authorList>
            <person name="Criscuolo A."/>
        </authorList>
    </citation>
    <scope>NUCLEOTIDE SEQUENCE [LARGE SCALE GENOMIC DNA]</scope>
    <source>
        <strain evidence="9">ATB-66</strain>
    </source>
</reference>
<keyword evidence="4 6" id="KW-0862">Zinc</keyword>
<sequence>MTTKTKNKLLTRDEVKVEETWRLEDIFATDEAWDKEYADIEAFLGKAESFKGTLGNGAEALFEALTYRDSVSERLRRLYTYSHLKTDQDTTNSFYQAMDSRAKTLLVKASTALSFFLPELLSIKEAELNKTVEEYEELRLYKQEFEEINKQRPHVLPAEQEALLAQLSEVTGKSAETFSMLNNADLTFPTVKDENGEEVELSHGRFINFLESSDTKVREEAFKAMYATYGQFQNTFASTLSGNVKRDNVNARIRNYGSAREAAMSNNHIPEQVYENLVTTINKNVHLLQRYVALRKKVFALDELHMWDLYAPLVKDADMKISYEDASKKMLESFHPLGEEYVSIVKKGLDSRWVDVRENKGKRSGAYSSGAYGTNPYILMNWQNNVSNLFTLAHEFGHSVHSYYSRKSQPFIYSGYSIFVAEVASTVNEAILNDHLLKTIDDEQKRIYLLNHWLDGFRGTVFRQTMFAEFEHLIHKLDQDGVALTAEKLTEEYYALNKKYFGENLVVDEEIGLEWARIPHFYYNYYVYQYATGYSAAVALSNQILTEGEPAVERYVNNFLKAGSSDYPIEVLKKAGVDMTSAAPIEEACRVFEEKLNELESLILKNK</sequence>
<keyword evidence="1 6" id="KW-0645">Protease</keyword>
<dbReference type="InterPro" id="IPR045090">
    <property type="entry name" value="Pept_M3A_M3B"/>
</dbReference>
<dbReference type="PANTHER" id="PTHR11804">
    <property type="entry name" value="PROTEASE M3 THIMET OLIGOPEPTIDASE-RELATED"/>
    <property type="match status" value="1"/>
</dbReference>
<feature type="domain" description="Oligopeptidase F N-terminal" evidence="8">
    <location>
        <begin position="119"/>
        <end position="188"/>
    </location>
</feature>
<dbReference type="Gene3D" id="1.10.1370.20">
    <property type="entry name" value="Oligoendopeptidase f, C-terminal domain"/>
    <property type="match status" value="1"/>
</dbReference>
<dbReference type="Gene3D" id="1.10.287.830">
    <property type="entry name" value="putative peptidase helix hairpin domain like"/>
    <property type="match status" value="1"/>
</dbReference>
<dbReference type="RefSeq" id="WP_124069984.1">
    <property type="nucleotide sequence ID" value="NZ_CBCRXF010000001.1"/>
</dbReference>
<dbReference type="CDD" id="cd09608">
    <property type="entry name" value="M3B_PepF"/>
    <property type="match status" value="1"/>
</dbReference>
<dbReference type="InterPro" id="IPR042088">
    <property type="entry name" value="OligoPept_F_C"/>
</dbReference>
<comment type="similarity">
    <text evidence="6">Belongs to the peptidase M3B family.</text>
</comment>